<evidence type="ECO:0000313" key="1">
    <source>
        <dbReference type="EMBL" id="NVD27718.1"/>
    </source>
</evidence>
<dbReference type="EMBL" id="JABWMH010000002">
    <property type="protein sequence ID" value="NVD27718.1"/>
    <property type="molecule type" value="Genomic_DNA"/>
</dbReference>
<proteinExistence type="predicted"/>
<evidence type="ECO:0000313" key="2">
    <source>
        <dbReference type="Proteomes" id="UP000652427"/>
    </source>
</evidence>
<dbReference type="Pfam" id="PF14078">
    <property type="entry name" value="DUF4259"/>
    <property type="match status" value="1"/>
</dbReference>
<dbReference type="InterPro" id="IPR025355">
    <property type="entry name" value="DUF4259"/>
</dbReference>
<comment type="caution">
    <text evidence="1">The sequence shown here is derived from an EMBL/GenBank/DDBJ whole genome shotgun (WGS) entry which is preliminary data.</text>
</comment>
<name>A0ABX2N271_9SPHN</name>
<keyword evidence="2" id="KW-1185">Reference proteome</keyword>
<dbReference type="Proteomes" id="UP000652427">
    <property type="component" value="Unassembled WGS sequence"/>
</dbReference>
<dbReference type="RefSeq" id="WP_176279211.1">
    <property type="nucleotide sequence ID" value="NZ_JABWMH010000002.1"/>
</dbReference>
<gene>
    <name evidence="1" type="ORF">HUO14_07365</name>
</gene>
<protein>
    <submittedName>
        <fullName evidence="1">DUF4259 domain-containing protein</fullName>
    </submittedName>
</protein>
<reference evidence="1 2" key="1">
    <citation type="submission" date="2020-06" db="EMBL/GenBank/DDBJ databases">
        <authorList>
            <person name="Kim S.-J."/>
            <person name="Park S.-J."/>
        </authorList>
    </citation>
    <scope>NUCLEOTIDE SEQUENCE [LARGE SCALE GENOMIC DNA]</scope>
    <source>
        <strain evidence="1 2">SW-151</strain>
    </source>
</reference>
<accession>A0ABX2N271</accession>
<sequence>MGTWGTGSFENDSALDWAAEVASIDDIDGKFNELDSFGQTDDCGPDAYIEVDLASEILAAAECVAFLMGRQAADVPDDLRNRLGTMAKPDTPLINKAKDSVSRILAGSELLDLWSEEDSETNEWNIAISGLIDRLNADVPCNPPPLEQIESSQGYLTPCAFCDQPIAEGEIFQLEFRDLSNADGLFVSRGLYCHLACLNGKLHSKHMVQNWKFNIAQAEIDRILGRKED</sequence>
<organism evidence="1 2">
    <name type="scientific">Parasphingorhabdus flavimaris</name>
    <dbReference type="NCBI Taxonomy" id="266812"/>
    <lineage>
        <taxon>Bacteria</taxon>
        <taxon>Pseudomonadati</taxon>
        <taxon>Pseudomonadota</taxon>
        <taxon>Alphaproteobacteria</taxon>
        <taxon>Sphingomonadales</taxon>
        <taxon>Sphingomonadaceae</taxon>
        <taxon>Parasphingorhabdus</taxon>
    </lineage>
</organism>